<feature type="transmembrane region" description="Helical" evidence="6">
    <location>
        <begin position="46"/>
        <end position="65"/>
    </location>
</feature>
<dbReference type="PANTHER" id="PTHR21716">
    <property type="entry name" value="TRANSMEMBRANE PROTEIN"/>
    <property type="match status" value="1"/>
</dbReference>
<accession>A0A7X0W5U3</accession>
<dbReference type="InterPro" id="IPR002549">
    <property type="entry name" value="AI-2E-like"/>
</dbReference>
<keyword evidence="4 6" id="KW-1133">Transmembrane helix</keyword>
<evidence type="ECO:0000256" key="6">
    <source>
        <dbReference type="SAM" id="Phobius"/>
    </source>
</evidence>
<evidence type="ECO:0000313" key="10">
    <source>
        <dbReference type="Proteomes" id="UP000522007"/>
    </source>
</evidence>
<dbReference type="Proteomes" id="UP000219632">
    <property type="component" value="Unassembled WGS sequence"/>
</dbReference>
<keyword evidence="3 6" id="KW-0812">Transmembrane</keyword>
<sequence>MKGSLTKFKQFFIENKFVLGLLIFLLVALDIYVLTKISFIFDPLMVILKTVAAPIILAGISYYLFNPIIDWLEKKKWKRGWAIALLYIVIIGLIILLFSFVIPAVKDQIVSLFKSFPGYWDQITQRFNEFSRSSLFDQLKDKLSTNMSDIMKTISTKGTSVVNSAISSIGSIVGTVTEVVLAIVTTPLVLFYLLKDGKKLPDFLLKMLPVNGRAHTRQVLGEANHQISSYIRGQIIVSLCIGILLFIGYLIIGLPYALTLAIIAACTSIVPYLGPAIAITPAIIIAIVTSPWLLIKLIIVWCVVQLLEGKFISPQVMGKTLKVHPITILFVILVAGNLFGVLGVIFAVPGYAVLKVIVTHVFIWFKRVSGLYGEQPESEYVVTPPEEKE</sequence>
<feature type="transmembrane region" description="Helical" evidence="6">
    <location>
        <begin position="85"/>
        <end position="105"/>
    </location>
</feature>
<evidence type="ECO:0000256" key="2">
    <source>
        <dbReference type="ARBA" id="ARBA00009773"/>
    </source>
</evidence>
<dbReference type="Pfam" id="PF01594">
    <property type="entry name" value="AI-2E_transport"/>
    <property type="match status" value="1"/>
</dbReference>
<feature type="transmembrane region" description="Helical" evidence="6">
    <location>
        <begin position="327"/>
        <end position="354"/>
    </location>
</feature>
<evidence type="ECO:0000256" key="3">
    <source>
        <dbReference type="ARBA" id="ARBA00022692"/>
    </source>
</evidence>
<feature type="transmembrane region" description="Helical" evidence="6">
    <location>
        <begin position="235"/>
        <end position="252"/>
    </location>
</feature>
<proteinExistence type="inferred from homology"/>
<dbReference type="AlphaFoldDB" id="A0A7X0W5U3"/>
<gene>
    <name evidence="8" type="ORF">AFZ32_05000</name>
    <name evidence="7" type="ORF">HB853_10005</name>
</gene>
<dbReference type="GO" id="GO:0055085">
    <property type="term" value="P:transmembrane transport"/>
    <property type="evidence" value="ECO:0007669"/>
    <property type="project" value="TreeGrafter"/>
</dbReference>
<keyword evidence="9" id="KW-1185">Reference proteome</keyword>
<keyword evidence="5 6" id="KW-0472">Membrane</keyword>
<dbReference type="PANTHER" id="PTHR21716:SF69">
    <property type="entry name" value="TRANSPORT PROTEIN YUBA-RELATED"/>
    <property type="match status" value="1"/>
</dbReference>
<feature type="transmembrane region" description="Helical" evidence="6">
    <location>
        <begin position="12"/>
        <end position="34"/>
    </location>
</feature>
<dbReference type="EMBL" id="NYPG01000002">
    <property type="protein sequence ID" value="PDK42088.1"/>
    <property type="molecule type" value="Genomic_DNA"/>
</dbReference>
<comment type="caution">
    <text evidence="7">The sequence shown here is derived from an EMBL/GenBank/DDBJ whole genome shotgun (WGS) entry which is preliminary data.</text>
</comment>
<evidence type="ECO:0000256" key="5">
    <source>
        <dbReference type="ARBA" id="ARBA00023136"/>
    </source>
</evidence>
<evidence type="ECO:0000256" key="1">
    <source>
        <dbReference type="ARBA" id="ARBA00004141"/>
    </source>
</evidence>
<evidence type="ECO:0000256" key="4">
    <source>
        <dbReference type="ARBA" id="ARBA00022989"/>
    </source>
</evidence>
<evidence type="ECO:0000313" key="8">
    <source>
        <dbReference type="EMBL" id="PDK42088.1"/>
    </source>
</evidence>
<evidence type="ECO:0000313" key="9">
    <source>
        <dbReference type="Proteomes" id="UP000219632"/>
    </source>
</evidence>
<feature type="transmembrane region" description="Helical" evidence="6">
    <location>
        <begin position="282"/>
        <end position="307"/>
    </location>
</feature>
<dbReference type="Proteomes" id="UP000522007">
    <property type="component" value="Unassembled WGS sequence"/>
</dbReference>
<protein>
    <submittedName>
        <fullName evidence="7">AI-2E family transporter</fullName>
    </submittedName>
</protein>
<organism evidence="7 10">
    <name type="scientific">Listeria welshimeri</name>
    <dbReference type="NCBI Taxonomy" id="1643"/>
    <lineage>
        <taxon>Bacteria</taxon>
        <taxon>Bacillati</taxon>
        <taxon>Bacillota</taxon>
        <taxon>Bacilli</taxon>
        <taxon>Bacillales</taxon>
        <taxon>Listeriaceae</taxon>
        <taxon>Listeria</taxon>
    </lineage>
</organism>
<dbReference type="GO" id="GO:0016020">
    <property type="term" value="C:membrane"/>
    <property type="evidence" value="ECO:0007669"/>
    <property type="project" value="UniProtKB-SubCell"/>
</dbReference>
<dbReference type="RefSeq" id="WP_097350033.1">
    <property type="nucleotide sequence ID" value="NZ_CP122330.1"/>
</dbReference>
<reference evidence="8 9" key="1">
    <citation type="submission" date="2017-09" db="EMBL/GenBank/DDBJ databases">
        <title>Draft Genomes of 144 Listeria Monocytogenes isolates from foods.</title>
        <authorList>
            <person name="Wu C.H."/>
            <person name="Ng J."/>
            <person name="Kiang D."/>
            <person name="Chen C.-Y."/>
            <person name="Frink S."/>
            <person name="Lafrades M."/>
            <person name="Morales C."/>
            <person name="Park P."/>
            <person name="Zwick M."/>
        </authorList>
    </citation>
    <scope>NUCLEOTIDE SEQUENCE [LARGE SCALE GENOMIC DNA]</scope>
    <source>
        <strain evidence="8 9">CDPHFDLB-F14M01633.75-2</strain>
    </source>
</reference>
<comment type="similarity">
    <text evidence="2">Belongs to the autoinducer-2 exporter (AI-2E) (TC 2.A.86) family.</text>
</comment>
<comment type="subcellular location">
    <subcellularLocation>
        <location evidence="1">Membrane</location>
        <topology evidence="1">Multi-pass membrane protein</topology>
    </subcellularLocation>
</comment>
<dbReference type="EMBL" id="JAAROP010000010">
    <property type="protein sequence ID" value="MBC1323281.1"/>
    <property type="molecule type" value="Genomic_DNA"/>
</dbReference>
<feature type="transmembrane region" description="Helical" evidence="6">
    <location>
        <begin position="258"/>
        <end position="275"/>
    </location>
</feature>
<name>A0A7X0W5U3_LISWE</name>
<evidence type="ECO:0000313" key="7">
    <source>
        <dbReference type="EMBL" id="MBC1323281.1"/>
    </source>
</evidence>
<feature type="transmembrane region" description="Helical" evidence="6">
    <location>
        <begin position="169"/>
        <end position="194"/>
    </location>
</feature>
<reference evidence="7 10" key="2">
    <citation type="submission" date="2020-03" db="EMBL/GenBank/DDBJ databases">
        <title>Soil Listeria distribution.</title>
        <authorList>
            <person name="Liao J."/>
            <person name="Wiedmann M."/>
        </authorList>
    </citation>
    <scope>NUCLEOTIDE SEQUENCE [LARGE SCALE GENOMIC DNA]</scope>
    <source>
        <strain evidence="7 10">FSL L7-1829</strain>
    </source>
</reference>